<dbReference type="Pfam" id="PF05195">
    <property type="entry name" value="AMP_N"/>
    <property type="match status" value="1"/>
</dbReference>
<evidence type="ECO:0000313" key="10">
    <source>
        <dbReference type="EMBL" id="BAK37295.1"/>
    </source>
</evidence>
<evidence type="ECO:0000256" key="7">
    <source>
        <dbReference type="ARBA" id="ARBA00023211"/>
    </source>
</evidence>
<comment type="catalytic activity">
    <reaction evidence="1">
        <text>Release of any N-terminal amino acid, including proline, that is linked to proline, even from a dipeptide or tripeptide.</text>
        <dbReference type="EC" id="3.4.11.9"/>
    </reaction>
</comment>
<dbReference type="HOGENOM" id="CLU_017266_1_0_11"/>
<dbReference type="GO" id="GO:0006508">
    <property type="term" value="P:proteolysis"/>
    <property type="evidence" value="ECO:0007669"/>
    <property type="project" value="TreeGrafter"/>
</dbReference>
<dbReference type="InterPro" id="IPR001131">
    <property type="entry name" value="Peptidase_M24B_aminopep-P_CS"/>
</dbReference>
<sequence length="502" mass="55106">MSETQPELPNRQTPFSEAFKSFIAGGWAPYPTELPTPLPASLAAAARRAKVSALFPGQRLVIPAGGLKIRSNDTDYRFRPHSAFAHLTGLGTDREPDAVLVLEPTDDGHDAALYFTPRAPRDSAEFYSDARYGEMWVGRRPSLEELAALCGIRCVPRSELDEHLAKNAAETLIRVLRDADPALAARLDELRAAAEESVEESVEGTEEEAKNVQDTEFAVALSELRLVKDDFEIEQMREACARTAEAFEAVVRDLPEAVRRGRGERWVEGIFGLHARHAGNAIGYDTIAASGEHACTLHWIRNDGDLREGDLLLLDAGIELDTLYTADITRTLPVSGHFSDDQRMVYEAVLEAQQAGIDAAKPGVKFADVHKAAITVLAHKLEEWGLLPVSAEESLSTDGGQHRRWMVHGTSHHLGIDVHDCAQARREKYRDGVLEEGMVITVEPGLYFKADDELVPENLRGIGVRIEDDIVITADGAENLSAALPRSSADVEAWMATLLPRD</sequence>
<evidence type="ECO:0000256" key="1">
    <source>
        <dbReference type="ARBA" id="ARBA00001424"/>
    </source>
</evidence>
<dbReference type="RefSeq" id="WP_013865129.1">
    <property type="nucleotide sequence ID" value="NC_015635.1"/>
</dbReference>
<dbReference type="InterPro" id="IPR036005">
    <property type="entry name" value="Creatinase/aminopeptidase-like"/>
</dbReference>
<reference evidence="10 11" key="1">
    <citation type="submission" date="2011-05" db="EMBL/GenBank/DDBJ databases">
        <title>Whole genome sequence of Microlunatus phosphovorus NM-1.</title>
        <authorList>
            <person name="Hosoyama A."/>
            <person name="Sasaki K."/>
            <person name="Harada T."/>
            <person name="Igarashi R."/>
            <person name="Kawakoshi A."/>
            <person name="Sasagawa M."/>
            <person name="Fukada J."/>
            <person name="Nakamura S."/>
            <person name="Katano Y."/>
            <person name="Hanada S."/>
            <person name="Kamagata Y."/>
            <person name="Nakamura N."/>
            <person name="Yamazaki S."/>
            <person name="Fujita N."/>
        </authorList>
    </citation>
    <scope>NUCLEOTIDE SEQUENCE [LARGE SCALE GENOMIC DNA]</scope>
    <source>
        <strain evidence="11">ATCC 700054 / DSM 10555 / JCM 9379 / NBRC 101784 / NCIMB 13414 / VKM Ac-1990 / NM-1</strain>
    </source>
</reference>
<dbReference type="OrthoDB" id="9806388at2"/>
<comment type="similarity">
    <text evidence="3 8">Belongs to the peptidase M24B family.</text>
</comment>
<evidence type="ECO:0000256" key="2">
    <source>
        <dbReference type="ARBA" id="ARBA00001936"/>
    </source>
</evidence>
<dbReference type="SUPFAM" id="SSF53092">
    <property type="entry name" value="Creatinase/prolidase N-terminal domain"/>
    <property type="match status" value="1"/>
</dbReference>
<keyword evidence="5 8" id="KW-0479">Metal-binding</keyword>
<dbReference type="Gene3D" id="3.40.350.10">
    <property type="entry name" value="Creatinase/prolidase N-terminal domain"/>
    <property type="match status" value="1"/>
</dbReference>
<evidence type="ECO:0000313" key="11">
    <source>
        <dbReference type="Proteomes" id="UP000007947"/>
    </source>
</evidence>
<gene>
    <name evidence="10" type="primary">pepP</name>
    <name evidence="10" type="ordered locus">MLP_42810</name>
</gene>
<evidence type="ECO:0000259" key="9">
    <source>
        <dbReference type="SMART" id="SM01011"/>
    </source>
</evidence>
<dbReference type="Pfam" id="PF00557">
    <property type="entry name" value="Peptidase_M24"/>
    <property type="match status" value="1"/>
</dbReference>
<dbReference type="GO" id="GO:0005829">
    <property type="term" value="C:cytosol"/>
    <property type="evidence" value="ECO:0007669"/>
    <property type="project" value="TreeGrafter"/>
</dbReference>
<keyword evidence="6 10" id="KW-0378">Hydrolase</keyword>
<dbReference type="SUPFAM" id="SSF55920">
    <property type="entry name" value="Creatinase/aminopeptidase"/>
    <property type="match status" value="1"/>
</dbReference>
<dbReference type="PROSITE" id="PS00491">
    <property type="entry name" value="PROLINE_PEPTIDASE"/>
    <property type="match status" value="1"/>
</dbReference>
<dbReference type="GO" id="GO:0070006">
    <property type="term" value="F:metalloaminopeptidase activity"/>
    <property type="evidence" value="ECO:0007669"/>
    <property type="project" value="InterPro"/>
</dbReference>
<dbReference type="EC" id="3.4.11.9" evidence="4"/>
<dbReference type="InterPro" id="IPR052433">
    <property type="entry name" value="X-Pro_dipept-like"/>
</dbReference>
<name>F5XSN7_MICPN</name>
<feature type="domain" description="Aminopeptidase P N-terminal" evidence="9">
    <location>
        <begin position="38"/>
        <end position="184"/>
    </location>
</feature>
<evidence type="ECO:0000256" key="5">
    <source>
        <dbReference type="ARBA" id="ARBA00022723"/>
    </source>
</evidence>
<proteinExistence type="inferred from homology"/>
<dbReference type="Gene3D" id="3.90.230.10">
    <property type="entry name" value="Creatinase/methionine aminopeptidase superfamily"/>
    <property type="match status" value="1"/>
</dbReference>
<dbReference type="InterPro" id="IPR000994">
    <property type="entry name" value="Pept_M24"/>
</dbReference>
<evidence type="ECO:0000256" key="4">
    <source>
        <dbReference type="ARBA" id="ARBA00012574"/>
    </source>
</evidence>
<dbReference type="KEGG" id="mph:MLP_42810"/>
<keyword evidence="7" id="KW-0464">Manganese</keyword>
<dbReference type="GO" id="GO:0030145">
    <property type="term" value="F:manganese ion binding"/>
    <property type="evidence" value="ECO:0007669"/>
    <property type="project" value="InterPro"/>
</dbReference>
<keyword evidence="11" id="KW-1185">Reference proteome</keyword>
<accession>F5XSN7</accession>
<dbReference type="MEROPS" id="M24.033"/>
<protein>
    <recommendedName>
        <fullName evidence="4">Xaa-Pro aminopeptidase</fullName>
        <ecNumber evidence="4">3.4.11.9</ecNumber>
    </recommendedName>
</protein>
<dbReference type="STRING" id="1032480.MLP_42810"/>
<keyword evidence="10" id="KW-0645">Protease</keyword>
<evidence type="ECO:0000256" key="3">
    <source>
        <dbReference type="ARBA" id="ARBA00008766"/>
    </source>
</evidence>
<evidence type="ECO:0000256" key="6">
    <source>
        <dbReference type="ARBA" id="ARBA00022801"/>
    </source>
</evidence>
<dbReference type="InterPro" id="IPR007865">
    <property type="entry name" value="Aminopep_P_N"/>
</dbReference>
<evidence type="ECO:0000256" key="8">
    <source>
        <dbReference type="RuleBase" id="RU000590"/>
    </source>
</evidence>
<dbReference type="eggNOG" id="COG0006">
    <property type="taxonomic scope" value="Bacteria"/>
</dbReference>
<dbReference type="PANTHER" id="PTHR43226">
    <property type="entry name" value="XAA-PRO AMINOPEPTIDASE 3"/>
    <property type="match status" value="1"/>
</dbReference>
<keyword evidence="10" id="KW-0031">Aminopeptidase</keyword>
<dbReference type="SMART" id="SM01011">
    <property type="entry name" value="AMP_N"/>
    <property type="match status" value="1"/>
</dbReference>
<dbReference type="Proteomes" id="UP000007947">
    <property type="component" value="Chromosome"/>
</dbReference>
<dbReference type="EMBL" id="AP012204">
    <property type="protein sequence ID" value="BAK37295.1"/>
    <property type="molecule type" value="Genomic_DNA"/>
</dbReference>
<dbReference type="PANTHER" id="PTHR43226:SF4">
    <property type="entry name" value="XAA-PRO AMINOPEPTIDASE 3"/>
    <property type="match status" value="1"/>
</dbReference>
<organism evidence="10 11">
    <name type="scientific">Microlunatus phosphovorus (strain ATCC 700054 / DSM 10555 / JCM 9379 / NBRC 101784 / NCIMB 13414 / VKM Ac-1990 / NM-1)</name>
    <dbReference type="NCBI Taxonomy" id="1032480"/>
    <lineage>
        <taxon>Bacteria</taxon>
        <taxon>Bacillati</taxon>
        <taxon>Actinomycetota</taxon>
        <taxon>Actinomycetes</taxon>
        <taxon>Propionibacteriales</taxon>
        <taxon>Propionibacteriaceae</taxon>
        <taxon>Microlunatus</taxon>
    </lineage>
</organism>
<dbReference type="CDD" id="cd01087">
    <property type="entry name" value="Prolidase"/>
    <property type="match status" value="1"/>
</dbReference>
<dbReference type="InterPro" id="IPR029149">
    <property type="entry name" value="Creatin/AminoP/Spt16_N"/>
</dbReference>
<comment type="cofactor">
    <cofactor evidence="2">
        <name>Mn(2+)</name>
        <dbReference type="ChEBI" id="CHEBI:29035"/>
    </cofactor>
</comment>
<dbReference type="AlphaFoldDB" id="F5XSN7"/>